<name>A0A6P5X9H7_DURZI</name>
<keyword evidence="2 3" id="KW-0472">Membrane</keyword>
<evidence type="ECO:0000313" key="5">
    <source>
        <dbReference type="RefSeq" id="XP_022725039.1"/>
    </source>
</evidence>
<reference evidence="5" key="1">
    <citation type="submission" date="2025-08" db="UniProtKB">
        <authorList>
            <consortium name="RefSeq"/>
        </authorList>
    </citation>
    <scope>IDENTIFICATION</scope>
    <source>
        <tissue evidence="5">Fruit stalk</tissue>
    </source>
</reference>
<gene>
    <name evidence="5" type="primary">LOC111281601</name>
</gene>
<keyword evidence="3" id="KW-0812">Transmembrane</keyword>
<dbReference type="AlphaFoldDB" id="A0A6P5X9H7"/>
<dbReference type="GeneID" id="111281601"/>
<dbReference type="PANTHER" id="PTHR31234">
    <property type="entry name" value="LATE EMBRYOGENESIS ABUNDANT (LEA) HYDROXYPROLINE-RICH GLYCOPROTEIN FAMILY"/>
    <property type="match status" value="1"/>
</dbReference>
<dbReference type="OrthoDB" id="778052at2759"/>
<proteinExistence type="predicted"/>
<dbReference type="PANTHER" id="PTHR31234:SF72">
    <property type="entry name" value="NDR1_HIN1-LIKE PROTEIN 6"/>
    <property type="match status" value="1"/>
</dbReference>
<evidence type="ECO:0000256" key="3">
    <source>
        <dbReference type="SAM" id="Phobius"/>
    </source>
</evidence>
<protein>
    <submittedName>
        <fullName evidence="5">NDR1/HIN1-like protein 6</fullName>
    </submittedName>
</protein>
<dbReference type="InterPro" id="IPR044839">
    <property type="entry name" value="NDR1-like"/>
</dbReference>
<accession>A0A6P5X9H7</accession>
<feature type="transmembrane region" description="Helical" evidence="3">
    <location>
        <begin position="54"/>
        <end position="73"/>
    </location>
</feature>
<organism evidence="4 5">
    <name type="scientific">Durio zibethinus</name>
    <name type="common">Durian</name>
    <dbReference type="NCBI Taxonomy" id="66656"/>
    <lineage>
        <taxon>Eukaryota</taxon>
        <taxon>Viridiplantae</taxon>
        <taxon>Streptophyta</taxon>
        <taxon>Embryophyta</taxon>
        <taxon>Tracheophyta</taxon>
        <taxon>Spermatophyta</taxon>
        <taxon>Magnoliopsida</taxon>
        <taxon>eudicotyledons</taxon>
        <taxon>Gunneridae</taxon>
        <taxon>Pentapetalae</taxon>
        <taxon>rosids</taxon>
        <taxon>malvids</taxon>
        <taxon>Malvales</taxon>
        <taxon>Malvaceae</taxon>
        <taxon>Helicteroideae</taxon>
        <taxon>Durio</taxon>
    </lineage>
</organism>
<evidence type="ECO:0000313" key="4">
    <source>
        <dbReference type="Proteomes" id="UP000515121"/>
    </source>
</evidence>
<evidence type="ECO:0000256" key="2">
    <source>
        <dbReference type="ARBA" id="ARBA00023136"/>
    </source>
</evidence>
<keyword evidence="4" id="KW-1185">Reference proteome</keyword>
<dbReference type="GO" id="GO:0098542">
    <property type="term" value="P:defense response to other organism"/>
    <property type="evidence" value="ECO:0007669"/>
    <property type="project" value="InterPro"/>
</dbReference>
<evidence type="ECO:0000256" key="1">
    <source>
        <dbReference type="ARBA" id="ARBA00004370"/>
    </source>
</evidence>
<dbReference type="Proteomes" id="UP000515121">
    <property type="component" value="Unplaced"/>
</dbReference>
<sequence length="249" mass="27712">MDSGPHYPPKYVMLNDQGNLRPPPHRRHIPRYHSHHHGSGGNCCLKCICCCYCFLFILILVLFGTAFFLLTVYKPQKPSYNVSQVVVKAFNIQTDLSLYTEFSVSVKADNPNDYIGFIYGKESSVAVLYTGTTLCSGKLPAFHQPGNNITLMNILLKGKNEFGSGLQETLLQNQKEGKIPLLITVKTPVNIVIAGFPLRQVLVFVNCSLVVDSLSPNDTIGILSIKLSQNLYASKKQIYRVTDVDIFVP</sequence>
<dbReference type="KEGG" id="dzi:111281601"/>
<keyword evidence="3" id="KW-1133">Transmembrane helix</keyword>
<comment type="subcellular location">
    <subcellularLocation>
        <location evidence="1">Membrane</location>
    </subcellularLocation>
</comment>
<dbReference type="RefSeq" id="XP_022725039.1">
    <property type="nucleotide sequence ID" value="XM_022869304.1"/>
</dbReference>
<dbReference type="GO" id="GO:0005886">
    <property type="term" value="C:plasma membrane"/>
    <property type="evidence" value="ECO:0007669"/>
    <property type="project" value="TreeGrafter"/>
</dbReference>